<evidence type="ECO:0000259" key="2">
    <source>
        <dbReference type="PROSITE" id="PS50279"/>
    </source>
</evidence>
<sequence length="97" mass="10479">MKLLAVLCLSAIAAVSSSGTKTPEFCKFTHSTNTDDPSICEGGGQNLWSYVSDANSCVEFYYYGCFGNDNRFFTKSQCEYICKQKPASAGLFSVGLG</sequence>
<evidence type="ECO:0000256" key="1">
    <source>
        <dbReference type="SAM" id="SignalP"/>
    </source>
</evidence>
<dbReference type="AlphaFoldDB" id="A0A1A9V078"/>
<dbReference type="EnsemblMetazoa" id="GAUT021504-RB">
    <property type="protein sequence ID" value="GAUT021504-PB"/>
    <property type="gene ID" value="GAUT021504"/>
</dbReference>
<dbReference type="InterPro" id="IPR020901">
    <property type="entry name" value="Prtase_inh_Kunz-CS"/>
</dbReference>
<reference evidence="3" key="1">
    <citation type="submission" date="2020-05" db="UniProtKB">
        <authorList>
            <consortium name="EnsemblMetazoa"/>
        </authorList>
    </citation>
    <scope>IDENTIFICATION</scope>
    <source>
        <strain evidence="3">TTRI</strain>
    </source>
</reference>
<organism evidence="3 4">
    <name type="scientific">Glossina austeni</name>
    <name type="common">Savannah tsetse fly</name>
    <dbReference type="NCBI Taxonomy" id="7395"/>
    <lineage>
        <taxon>Eukaryota</taxon>
        <taxon>Metazoa</taxon>
        <taxon>Ecdysozoa</taxon>
        <taxon>Arthropoda</taxon>
        <taxon>Hexapoda</taxon>
        <taxon>Insecta</taxon>
        <taxon>Pterygota</taxon>
        <taxon>Neoptera</taxon>
        <taxon>Endopterygota</taxon>
        <taxon>Diptera</taxon>
        <taxon>Brachycera</taxon>
        <taxon>Muscomorpha</taxon>
        <taxon>Hippoboscoidea</taxon>
        <taxon>Glossinidae</taxon>
        <taxon>Glossina</taxon>
    </lineage>
</organism>
<feature type="signal peptide" evidence="1">
    <location>
        <begin position="1"/>
        <end position="19"/>
    </location>
</feature>
<evidence type="ECO:0000313" key="4">
    <source>
        <dbReference type="Proteomes" id="UP000078200"/>
    </source>
</evidence>
<proteinExistence type="predicted"/>
<feature type="domain" description="BPTI/Kunitz inhibitor" evidence="2">
    <location>
        <begin position="26"/>
        <end position="82"/>
    </location>
</feature>
<name>A0A1A9V078_GLOAU</name>
<dbReference type="Pfam" id="PF00014">
    <property type="entry name" value="Kunitz_BPTI"/>
    <property type="match status" value="1"/>
</dbReference>
<dbReference type="GO" id="GO:0004867">
    <property type="term" value="F:serine-type endopeptidase inhibitor activity"/>
    <property type="evidence" value="ECO:0007669"/>
    <property type="project" value="InterPro"/>
</dbReference>
<feature type="chain" id="PRO_5008398930" description="BPTI/Kunitz inhibitor domain-containing protein" evidence="1">
    <location>
        <begin position="20"/>
        <end position="97"/>
    </location>
</feature>
<accession>A0A1A9V078</accession>
<dbReference type="SUPFAM" id="SSF57362">
    <property type="entry name" value="BPTI-like"/>
    <property type="match status" value="1"/>
</dbReference>
<keyword evidence="4" id="KW-1185">Reference proteome</keyword>
<dbReference type="STRING" id="7395.A0A1A9V078"/>
<dbReference type="PROSITE" id="PS00280">
    <property type="entry name" value="BPTI_KUNITZ_1"/>
    <property type="match status" value="1"/>
</dbReference>
<protein>
    <recommendedName>
        <fullName evidence="2">BPTI/Kunitz inhibitor domain-containing protein</fullName>
    </recommendedName>
</protein>
<dbReference type="Proteomes" id="UP000078200">
    <property type="component" value="Unassembled WGS sequence"/>
</dbReference>
<evidence type="ECO:0000313" key="3">
    <source>
        <dbReference type="EnsemblMetazoa" id="GAUT021504-PB"/>
    </source>
</evidence>
<dbReference type="SMART" id="SM00131">
    <property type="entry name" value="KU"/>
    <property type="match status" value="1"/>
</dbReference>
<dbReference type="PROSITE" id="PS50279">
    <property type="entry name" value="BPTI_KUNITZ_2"/>
    <property type="match status" value="1"/>
</dbReference>
<dbReference type="VEuPathDB" id="VectorBase:GAUT021504"/>
<keyword evidence="1" id="KW-0732">Signal</keyword>
<dbReference type="InterPro" id="IPR036880">
    <property type="entry name" value="Kunitz_BPTI_sf"/>
</dbReference>
<dbReference type="InterPro" id="IPR002223">
    <property type="entry name" value="Kunitz_BPTI"/>
</dbReference>
<dbReference type="Gene3D" id="4.10.410.10">
    <property type="entry name" value="Pancreatic trypsin inhibitor Kunitz domain"/>
    <property type="match status" value="1"/>
</dbReference>